<reference evidence="2" key="2">
    <citation type="submission" date="2020-12" db="EMBL/GenBank/DDBJ databases">
        <authorList>
            <person name="Kanost M."/>
        </authorList>
    </citation>
    <scope>NUCLEOTIDE SEQUENCE</scope>
</reference>
<gene>
    <name evidence="2" type="ORF">O3G_MSEX012327</name>
</gene>
<reference evidence="2" key="1">
    <citation type="journal article" date="2016" name="Insect Biochem. Mol. Biol.">
        <title>Multifaceted biological insights from a draft genome sequence of the tobacco hornworm moth, Manduca sexta.</title>
        <authorList>
            <person name="Kanost M.R."/>
            <person name="Arrese E.L."/>
            <person name="Cao X."/>
            <person name="Chen Y.R."/>
            <person name="Chellapilla S."/>
            <person name="Goldsmith M.R."/>
            <person name="Grosse-Wilde E."/>
            <person name="Heckel D.G."/>
            <person name="Herndon N."/>
            <person name="Jiang H."/>
            <person name="Papanicolaou A."/>
            <person name="Qu J."/>
            <person name="Soulages J.L."/>
            <person name="Vogel H."/>
            <person name="Walters J."/>
            <person name="Waterhouse R.M."/>
            <person name="Ahn S.J."/>
            <person name="Almeida F.C."/>
            <person name="An C."/>
            <person name="Aqrawi P."/>
            <person name="Bretschneider A."/>
            <person name="Bryant W.B."/>
            <person name="Bucks S."/>
            <person name="Chao H."/>
            <person name="Chevignon G."/>
            <person name="Christen J.M."/>
            <person name="Clarke D.F."/>
            <person name="Dittmer N.T."/>
            <person name="Ferguson L.C.F."/>
            <person name="Garavelou S."/>
            <person name="Gordon K.H.J."/>
            <person name="Gunaratna R.T."/>
            <person name="Han Y."/>
            <person name="Hauser F."/>
            <person name="He Y."/>
            <person name="Heidel-Fischer H."/>
            <person name="Hirsh A."/>
            <person name="Hu Y."/>
            <person name="Jiang H."/>
            <person name="Kalra D."/>
            <person name="Klinner C."/>
            <person name="Konig C."/>
            <person name="Kovar C."/>
            <person name="Kroll A.R."/>
            <person name="Kuwar S.S."/>
            <person name="Lee S.L."/>
            <person name="Lehman R."/>
            <person name="Li K."/>
            <person name="Li Z."/>
            <person name="Liang H."/>
            <person name="Lovelace S."/>
            <person name="Lu Z."/>
            <person name="Mansfield J.H."/>
            <person name="McCulloch K.J."/>
            <person name="Mathew T."/>
            <person name="Morton B."/>
            <person name="Muzny D.M."/>
            <person name="Neunemann D."/>
            <person name="Ongeri F."/>
            <person name="Pauchet Y."/>
            <person name="Pu L.L."/>
            <person name="Pyrousis I."/>
            <person name="Rao X.J."/>
            <person name="Redding A."/>
            <person name="Roesel C."/>
            <person name="Sanchez-Gracia A."/>
            <person name="Schaack S."/>
            <person name="Shukla A."/>
            <person name="Tetreau G."/>
            <person name="Wang Y."/>
            <person name="Xiong G.H."/>
            <person name="Traut W."/>
            <person name="Walsh T.K."/>
            <person name="Worley K.C."/>
            <person name="Wu D."/>
            <person name="Wu W."/>
            <person name="Wu Y.Q."/>
            <person name="Zhang X."/>
            <person name="Zou Z."/>
            <person name="Zucker H."/>
            <person name="Briscoe A.D."/>
            <person name="Burmester T."/>
            <person name="Clem R.J."/>
            <person name="Feyereisen R."/>
            <person name="Grimmelikhuijzen C.J.P."/>
            <person name="Hamodrakas S.J."/>
            <person name="Hansson B.S."/>
            <person name="Huguet E."/>
            <person name="Jermiin L.S."/>
            <person name="Lan Q."/>
            <person name="Lehman H.K."/>
            <person name="Lorenzen M."/>
            <person name="Merzendorfer H."/>
            <person name="Michalopoulos I."/>
            <person name="Morton D.B."/>
            <person name="Muthukrishnan S."/>
            <person name="Oakeshott J.G."/>
            <person name="Palmer W."/>
            <person name="Park Y."/>
            <person name="Passarelli A.L."/>
            <person name="Rozas J."/>
            <person name="Schwartz L.M."/>
            <person name="Smith W."/>
            <person name="Southgate A."/>
            <person name="Vilcinskas A."/>
            <person name="Vogt R."/>
            <person name="Wang P."/>
            <person name="Werren J."/>
            <person name="Yu X.Q."/>
            <person name="Zhou J.J."/>
            <person name="Brown S.J."/>
            <person name="Scherer S.E."/>
            <person name="Richards S."/>
            <person name="Blissard G.W."/>
        </authorList>
    </citation>
    <scope>NUCLEOTIDE SEQUENCE</scope>
</reference>
<evidence type="ECO:0000313" key="3">
    <source>
        <dbReference type="Proteomes" id="UP000791440"/>
    </source>
</evidence>
<evidence type="ECO:0000313" key="2">
    <source>
        <dbReference type="EMBL" id="KAG6460956.1"/>
    </source>
</evidence>
<dbReference type="EMBL" id="JH668709">
    <property type="protein sequence ID" value="KAG6460956.1"/>
    <property type="molecule type" value="Genomic_DNA"/>
</dbReference>
<evidence type="ECO:0000256" key="1">
    <source>
        <dbReference type="SAM" id="MobiDB-lite"/>
    </source>
</evidence>
<accession>A0A922CWY6</accession>
<proteinExistence type="predicted"/>
<protein>
    <submittedName>
        <fullName evidence="2">Uncharacterized protein</fullName>
    </submittedName>
</protein>
<organism evidence="2 3">
    <name type="scientific">Manduca sexta</name>
    <name type="common">Tobacco hawkmoth</name>
    <name type="synonym">Tobacco hornworm</name>
    <dbReference type="NCBI Taxonomy" id="7130"/>
    <lineage>
        <taxon>Eukaryota</taxon>
        <taxon>Metazoa</taxon>
        <taxon>Ecdysozoa</taxon>
        <taxon>Arthropoda</taxon>
        <taxon>Hexapoda</taxon>
        <taxon>Insecta</taxon>
        <taxon>Pterygota</taxon>
        <taxon>Neoptera</taxon>
        <taxon>Endopterygota</taxon>
        <taxon>Lepidoptera</taxon>
        <taxon>Glossata</taxon>
        <taxon>Ditrysia</taxon>
        <taxon>Bombycoidea</taxon>
        <taxon>Sphingidae</taxon>
        <taxon>Sphinginae</taxon>
        <taxon>Sphingini</taxon>
        <taxon>Manduca</taxon>
    </lineage>
</organism>
<sequence>MSSKSSKQTFGRSLSQNDTALSARVYHPATNLMPATPPTSPTGVAPNFPPRYPNMGSRGQQNSYNKSW</sequence>
<dbReference type="AlphaFoldDB" id="A0A922CWY6"/>
<feature type="compositionally biased region" description="Polar residues" evidence="1">
    <location>
        <begin position="57"/>
        <end position="68"/>
    </location>
</feature>
<feature type="region of interest" description="Disordered" evidence="1">
    <location>
        <begin position="1"/>
        <end position="68"/>
    </location>
</feature>
<name>A0A922CWY6_MANSE</name>
<feature type="compositionally biased region" description="Polar residues" evidence="1">
    <location>
        <begin position="1"/>
        <end position="20"/>
    </location>
</feature>
<dbReference type="Proteomes" id="UP000791440">
    <property type="component" value="Unassembled WGS sequence"/>
</dbReference>
<keyword evidence="3" id="KW-1185">Reference proteome</keyword>
<comment type="caution">
    <text evidence="2">The sequence shown here is derived from an EMBL/GenBank/DDBJ whole genome shotgun (WGS) entry which is preliminary data.</text>
</comment>